<dbReference type="Gene3D" id="3.40.30.10">
    <property type="entry name" value="Glutaredoxin"/>
    <property type="match status" value="1"/>
</dbReference>
<dbReference type="FunFam" id="3.30.1020.10:FF:000001">
    <property type="entry name" value="1-Cys peroxiredoxin"/>
    <property type="match status" value="1"/>
</dbReference>
<comment type="function">
    <text evidence="7">Thiol-specific peroxidase that catalyzes the reduction of hydrogen peroxide and organic hydroperoxides to water and alcohols, respectively. Plays a role in cell protection against oxidative stress by detoxifying peroxides.</text>
</comment>
<sequence length="254" mass="28185">YYSNPTFPVTNSWTTSPVTTVEVVSVTPCPSLLDSTMVNLGDVFPNFTAESTKGTIHLHEYLGDKWGILFSHPADYTPVCTTELGRVAKLTPEFTKRNCKLMAVSCDNVEDHHGWIKDIQAYNNLDGNFPFPIIADEKRELAVQLGMVDPDEKTASGLPLTARAVFVIGPDKKLKLSILYPATTGRNFDEILRVVDSLQLTAHKKVATPADWKQGSSCMVVPNISKEQAKQMFPQHKVHQVPSGKEYIRTTPQP</sequence>
<evidence type="ECO:0000313" key="13">
    <source>
        <dbReference type="Proteomes" id="UP001497623"/>
    </source>
</evidence>
<feature type="region of interest" description="Disordered" evidence="10">
    <location>
        <begin position="235"/>
        <end position="254"/>
    </location>
</feature>
<dbReference type="GO" id="GO:0051920">
    <property type="term" value="F:peroxiredoxin activity"/>
    <property type="evidence" value="ECO:0007669"/>
    <property type="project" value="InterPro"/>
</dbReference>
<evidence type="ECO:0000256" key="1">
    <source>
        <dbReference type="ARBA" id="ARBA00022559"/>
    </source>
</evidence>
<reference evidence="12 13" key="1">
    <citation type="submission" date="2024-05" db="EMBL/GenBank/DDBJ databases">
        <authorList>
            <person name="Wallberg A."/>
        </authorList>
    </citation>
    <scope>NUCLEOTIDE SEQUENCE [LARGE SCALE GENOMIC DNA]</scope>
</reference>
<dbReference type="InterPro" id="IPR000866">
    <property type="entry name" value="AhpC/TSA"/>
</dbReference>
<evidence type="ECO:0000256" key="2">
    <source>
        <dbReference type="ARBA" id="ARBA00022862"/>
    </source>
</evidence>
<feature type="domain" description="Thioredoxin" evidence="11">
    <location>
        <begin position="38"/>
        <end position="200"/>
    </location>
</feature>
<dbReference type="GO" id="GO:0045454">
    <property type="term" value="P:cell redox homeostasis"/>
    <property type="evidence" value="ECO:0007669"/>
    <property type="project" value="TreeGrafter"/>
</dbReference>
<dbReference type="GO" id="GO:0005829">
    <property type="term" value="C:cytosol"/>
    <property type="evidence" value="ECO:0007669"/>
    <property type="project" value="TreeGrafter"/>
</dbReference>
<comment type="similarity">
    <text evidence="5">Belongs to the peroxiredoxin family. Prx6 subfamily.</text>
</comment>
<evidence type="ECO:0000256" key="3">
    <source>
        <dbReference type="ARBA" id="ARBA00023002"/>
    </source>
</evidence>
<keyword evidence="1" id="KW-0575">Peroxidase</keyword>
<name>A0AAV2QNL7_MEGNR</name>
<evidence type="ECO:0000256" key="8">
    <source>
        <dbReference type="ARBA" id="ARBA00051132"/>
    </source>
</evidence>
<protein>
    <recommendedName>
        <fullName evidence="6">1-Cys peroxiredoxin</fullName>
    </recommendedName>
</protein>
<dbReference type="EMBL" id="CAXKWB010009161">
    <property type="protein sequence ID" value="CAL4093692.1"/>
    <property type="molecule type" value="Genomic_DNA"/>
</dbReference>
<dbReference type="SUPFAM" id="SSF52833">
    <property type="entry name" value="Thioredoxin-like"/>
    <property type="match status" value="1"/>
</dbReference>
<keyword evidence="4" id="KW-0676">Redox-active center</keyword>
<organism evidence="12 13">
    <name type="scientific">Meganyctiphanes norvegica</name>
    <name type="common">Northern krill</name>
    <name type="synonym">Thysanopoda norvegica</name>
    <dbReference type="NCBI Taxonomy" id="48144"/>
    <lineage>
        <taxon>Eukaryota</taxon>
        <taxon>Metazoa</taxon>
        <taxon>Ecdysozoa</taxon>
        <taxon>Arthropoda</taxon>
        <taxon>Crustacea</taxon>
        <taxon>Multicrustacea</taxon>
        <taxon>Malacostraca</taxon>
        <taxon>Eumalacostraca</taxon>
        <taxon>Eucarida</taxon>
        <taxon>Euphausiacea</taxon>
        <taxon>Euphausiidae</taxon>
        <taxon>Meganyctiphanes</taxon>
    </lineage>
</organism>
<dbReference type="Pfam" id="PF00578">
    <property type="entry name" value="AhpC-TSA"/>
    <property type="match status" value="1"/>
</dbReference>
<comment type="caution">
    <text evidence="12">The sequence shown here is derived from an EMBL/GenBank/DDBJ whole genome shotgun (WGS) entry which is preliminary data.</text>
</comment>
<evidence type="ECO:0000256" key="9">
    <source>
        <dbReference type="PIRSR" id="PIRSR000239-1"/>
    </source>
</evidence>
<keyword evidence="13" id="KW-1185">Reference proteome</keyword>
<dbReference type="InterPro" id="IPR024706">
    <property type="entry name" value="Peroxiredoxin_AhpC-typ"/>
</dbReference>
<proteinExistence type="inferred from homology"/>
<evidence type="ECO:0000256" key="6">
    <source>
        <dbReference type="ARBA" id="ARBA00026176"/>
    </source>
</evidence>
<feature type="non-terminal residue" evidence="12">
    <location>
        <position position="1"/>
    </location>
</feature>
<gene>
    <name evidence="12" type="ORF">MNOR_LOCUS14937</name>
</gene>
<dbReference type="InterPro" id="IPR045020">
    <property type="entry name" value="PRX_1cys"/>
</dbReference>
<evidence type="ECO:0000256" key="10">
    <source>
        <dbReference type="SAM" id="MobiDB-lite"/>
    </source>
</evidence>
<evidence type="ECO:0000313" key="12">
    <source>
        <dbReference type="EMBL" id="CAL4093692.1"/>
    </source>
</evidence>
<evidence type="ECO:0000256" key="7">
    <source>
        <dbReference type="ARBA" id="ARBA00037420"/>
    </source>
</evidence>
<dbReference type="FunFam" id="3.40.30.10:FF:000011">
    <property type="entry name" value="Peroxiredoxin PRX1"/>
    <property type="match status" value="1"/>
</dbReference>
<evidence type="ECO:0000256" key="5">
    <source>
        <dbReference type="ARBA" id="ARBA00025719"/>
    </source>
</evidence>
<comment type="catalytic activity">
    <reaction evidence="8">
        <text>a hydroperoxide + [protein]-dithiol = [protein]-disulfide + an alcohol + H2O</text>
        <dbReference type="Rhea" id="RHEA:10008"/>
        <dbReference type="Rhea" id="RHEA-COMP:10593"/>
        <dbReference type="Rhea" id="RHEA-COMP:10594"/>
        <dbReference type="ChEBI" id="CHEBI:15377"/>
        <dbReference type="ChEBI" id="CHEBI:29950"/>
        <dbReference type="ChEBI" id="CHEBI:30879"/>
        <dbReference type="ChEBI" id="CHEBI:35924"/>
        <dbReference type="ChEBI" id="CHEBI:50058"/>
    </reaction>
</comment>
<dbReference type="CDD" id="cd03016">
    <property type="entry name" value="PRX_1cys"/>
    <property type="match status" value="1"/>
</dbReference>
<dbReference type="InterPro" id="IPR019479">
    <property type="entry name" value="Peroxiredoxin_C"/>
</dbReference>
<dbReference type="AlphaFoldDB" id="A0AAV2QNL7"/>
<dbReference type="Proteomes" id="UP001497623">
    <property type="component" value="Unassembled WGS sequence"/>
</dbReference>
<dbReference type="PANTHER" id="PTHR43503:SF4">
    <property type="entry name" value="PEROXIREDOXIN-6"/>
    <property type="match status" value="1"/>
</dbReference>
<dbReference type="PANTHER" id="PTHR43503">
    <property type="entry name" value="MCG48959-RELATED"/>
    <property type="match status" value="1"/>
</dbReference>
<feature type="active site" description="Cysteine sulfenic acid (-SOH) intermediate; for peroxidase activity" evidence="9">
    <location>
        <position position="80"/>
    </location>
</feature>
<dbReference type="PROSITE" id="PS51352">
    <property type="entry name" value="THIOREDOXIN_2"/>
    <property type="match status" value="1"/>
</dbReference>
<keyword evidence="2" id="KW-0049">Antioxidant</keyword>
<dbReference type="GO" id="GO:0005739">
    <property type="term" value="C:mitochondrion"/>
    <property type="evidence" value="ECO:0007669"/>
    <property type="project" value="TreeGrafter"/>
</dbReference>
<dbReference type="InterPro" id="IPR013766">
    <property type="entry name" value="Thioredoxin_domain"/>
</dbReference>
<dbReference type="Gene3D" id="3.30.1020.10">
    <property type="entry name" value="Antioxidant, Horf6, Chain A, domain2"/>
    <property type="match status" value="1"/>
</dbReference>
<dbReference type="Pfam" id="PF10417">
    <property type="entry name" value="1-cysPrx_C"/>
    <property type="match status" value="1"/>
</dbReference>
<dbReference type="PIRSF" id="PIRSF000239">
    <property type="entry name" value="AHPC"/>
    <property type="match status" value="1"/>
</dbReference>
<dbReference type="InterPro" id="IPR036249">
    <property type="entry name" value="Thioredoxin-like_sf"/>
</dbReference>
<evidence type="ECO:0000259" key="11">
    <source>
        <dbReference type="PROSITE" id="PS51352"/>
    </source>
</evidence>
<evidence type="ECO:0000256" key="4">
    <source>
        <dbReference type="ARBA" id="ARBA00023284"/>
    </source>
</evidence>
<keyword evidence="3" id="KW-0560">Oxidoreductase</keyword>
<accession>A0AAV2QNL7</accession>